<comment type="catalytic activity">
    <reaction evidence="15">
        <text>L-tyrosyl-[protein] + ATP = O-phospho-L-tyrosyl-[protein] + ADP + H(+)</text>
        <dbReference type="Rhea" id="RHEA:10596"/>
        <dbReference type="Rhea" id="RHEA-COMP:10136"/>
        <dbReference type="Rhea" id="RHEA-COMP:20101"/>
        <dbReference type="ChEBI" id="CHEBI:15378"/>
        <dbReference type="ChEBI" id="CHEBI:30616"/>
        <dbReference type="ChEBI" id="CHEBI:46858"/>
        <dbReference type="ChEBI" id="CHEBI:61978"/>
        <dbReference type="ChEBI" id="CHEBI:456216"/>
        <dbReference type="EC" id="2.7.10.2"/>
    </reaction>
</comment>
<dbReference type="Proteomes" id="UP000219559">
    <property type="component" value="Unassembled WGS sequence"/>
</dbReference>
<evidence type="ECO:0000313" key="20">
    <source>
        <dbReference type="EMBL" id="PCE63271.1"/>
    </source>
</evidence>
<evidence type="ECO:0000256" key="6">
    <source>
        <dbReference type="ARBA" id="ARBA00022519"/>
    </source>
</evidence>
<keyword evidence="10" id="KW-0418">Kinase</keyword>
<feature type="domain" description="AAA" evidence="18">
    <location>
        <begin position="583"/>
        <end position="701"/>
    </location>
</feature>
<dbReference type="GO" id="GO:0005524">
    <property type="term" value="F:ATP binding"/>
    <property type="evidence" value="ECO:0007669"/>
    <property type="project" value="UniProtKB-KW"/>
</dbReference>
<comment type="subcellular location">
    <subcellularLocation>
        <location evidence="1">Cell inner membrane</location>
        <topology evidence="1">Multi-pass membrane protein</topology>
    </subcellularLocation>
</comment>
<proteinExistence type="inferred from homology"/>
<evidence type="ECO:0000259" key="18">
    <source>
        <dbReference type="Pfam" id="PF13614"/>
    </source>
</evidence>
<evidence type="ECO:0000256" key="12">
    <source>
        <dbReference type="ARBA" id="ARBA00022989"/>
    </source>
</evidence>
<evidence type="ECO:0000256" key="14">
    <source>
        <dbReference type="ARBA" id="ARBA00023137"/>
    </source>
</evidence>
<comment type="caution">
    <text evidence="20">The sequence shown here is derived from an EMBL/GenBank/DDBJ whole genome shotgun (WGS) entry which is preliminary data.</text>
</comment>
<keyword evidence="13 16" id="KW-0472">Membrane</keyword>
<dbReference type="SUPFAM" id="SSF52540">
    <property type="entry name" value="P-loop containing nucleoside triphosphate hydrolases"/>
    <property type="match status" value="1"/>
</dbReference>
<evidence type="ECO:0000256" key="3">
    <source>
        <dbReference type="ARBA" id="ARBA00008883"/>
    </source>
</evidence>
<keyword evidence="6" id="KW-0997">Cell inner membrane</keyword>
<dbReference type="InterPro" id="IPR025669">
    <property type="entry name" value="AAA_dom"/>
</dbReference>
<keyword evidence="11" id="KW-0067">ATP-binding</keyword>
<dbReference type="NCBIfam" id="TIGR01007">
    <property type="entry name" value="eps_fam"/>
    <property type="match status" value="1"/>
</dbReference>
<evidence type="ECO:0000256" key="9">
    <source>
        <dbReference type="ARBA" id="ARBA00022741"/>
    </source>
</evidence>
<keyword evidence="7" id="KW-0808">Transferase</keyword>
<evidence type="ECO:0000256" key="5">
    <source>
        <dbReference type="ARBA" id="ARBA00022475"/>
    </source>
</evidence>
<feature type="transmembrane region" description="Helical" evidence="16">
    <location>
        <begin position="488"/>
        <end position="511"/>
    </location>
</feature>
<dbReference type="EC" id="2.7.10.2" evidence="4"/>
<keyword evidence="9" id="KW-0547">Nucleotide-binding</keyword>
<comment type="similarity">
    <text evidence="2">Belongs to the CpsD/CapB family.</text>
</comment>
<dbReference type="RefSeq" id="WP_097443226.1">
    <property type="nucleotide sequence ID" value="NZ_NBWU01000005.1"/>
</dbReference>
<dbReference type="PANTHER" id="PTHR32309">
    <property type="entry name" value="TYROSINE-PROTEIN KINASE"/>
    <property type="match status" value="1"/>
</dbReference>
<evidence type="ECO:0000256" key="4">
    <source>
        <dbReference type="ARBA" id="ARBA00011903"/>
    </source>
</evidence>
<dbReference type="InterPro" id="IPR003856">
    <property type="entry name" value="LPS_length_determ_N"/>
</dbReference>
<evidence type="ECO:0000256" key="2">
    <source>
        <dbReference type="ARBA" id="ARBA00007316"/>
    </source>
</evidence>
<dbReference type="InterPro" id="IPR050445">
    <property type="entry name" value="Bact_polysacc_biosynth/exp"/>
</dbReference>
<evidence type="ECO:0000256" key="7">
    <source>
        <dbReference type="ARBA" id="ARBA00022679"/>
    </source>
</evidence>
<reference evidence="20 21" key="1">
    <citation type="submission" date="2017-04" db="EMBL/GenBank/DDBJ databases">
        <title>A new member of the family Flavobacteriaceae isolated from ascidians.</title>
        <authorList>
            <person name="Chen L."/>
        </authorList>
    </citation>
    <scope>NUCLEOTIDE SEQUENCE [LARGE SCALE GENOMIC DNA]</scope>
    <source>
        <strain evidence="20 21">HQA918</strain>
    </source>
</reference>
<dbReference type="GO" id="GO:0004715">
    <property type="term" value="F:non-membrane spanning protein tyrosine kinase activity"/>
    <property type="evidence" value="ECO:0007669"/>
    <property type="project" value="UniProtKB-EC"/>
</dbReference>
<gene>
    <name evidence="20" type="ORF">B7P33_13680</name>
</gene>
<dbReference type="EMBL" id="NBWU01000005">
    <property type="protein sequence ID" value="PCE63271.1"/>
    <property type="molecule type" value="Genomic_DNA"/>
</dbReference>
<feature type="domain" description="Tyrosine-protein kinase G-rich" evidence="19">
    <location>
        <begin position="436"/>
        <end position="506"/>
    </location>
</feature>
<evidence type="ECO:0000259" key="17">
    <source>
        <dbReference type="Pfam" id="PF02706"/>
    </source>
</evidence>
<dbReference type="InterPro" id="IPR005702">
    <property type="entry name" value="Wzc-like_C"/>
</dbReference>
<dbReference type="Pfam" id="PF13614">
    <property type="entry name" value="AAA_31"/>
    <property type="match status" value="1"/>
</dbReference>
<sequence length="770" mass="86890">MISSGSPLKHDDEMEIDLQELLGFVLSQWKKMVLGGLIGALLAFGYLKTVNPKFRVETSVLLKSVTNSIPDELSVFDDLGMVSGSASTLEDEIQLFRSRPLIKQMVEKHNLHIRYYSKNSFKNTELFLDKPFKLEWLSPINDSYTFDFALLDSENFSLSINGSEEMPLHFNKEIGYENVRFRIIPLLDINALKGQSYQIYCTPISKTVNQIINNLQINPLSDKTHGLTLTMEVEQAERGQLILEELVATYNKLEQDDKNLISENTAAFIDSRLKGITKELVMVEGHLESFKTQRVLTDLDMESGLYLRDNAQSRQEINTLSTQLELALLMKKSVLEGGIQLLPTNIGLDHSGVKETIDNFNQLILEKNQLLESASENHPTILTMNERLTELQKGIAISLEGYIGQIGQQIKGAGSFQGQTSTALRAMPKKEREYRSIQRQQHVKESLYLYLLKKREEIAISLASVAPNAKLINNPHVHESPVFPKYHLILAAGTGLGSVIPLVISFLLFFLNGKISNGQELEAMVGIPVLADIAKHKSKVKYLFGDDDFSSTAESFRLLDANLDFMLDTHPDDTCRTVLVTSSISGEGKSFVALNYARSLALAGKKVLLLDTDVRASKLMGYLGVDHEFGLSDYLRYPHISVSDIVFKAEGIPKLDVIGAGQLLKSVSDFMTNRKLRELIEQLQLDYDYLIIDTPPVATLSDTLRLKDYADICLYVVRANYVDKKLLHFPKKLFQENRFRHFALIMNDVDYTKTDYYKYGYLYTEKGEVG</sequence>
<dbReference type="GO" id="GO:0005886">
    <property type="term" value="C:plasma membrane"/>
    <property type="evidence" value="ECO:0007669"/>
    <property type="project" value="UniProtKB-SubCell"/>
</dbReference>
<dbReference type="AlphaFoldDB" id="A0A2A4G4B1"/>
<dbReference type="InterPro" id="IPR027417">
    <property type="entry name" value="P-loop_NTPase"/>
</dbReference>
<organism evidence="20 21">
    <name type="scientific">Sediminicola luteus</name>
    <dbReference type="NCBI Taxonomy" id="319238"/>
    <lineage>
        <taxon>Bacteria</taxon>
        <taxon>Pseudomonadati</taxon>
        <taxon>Bacteroidota</taxon>
        <taxon>Flavobacteriia</taxon>
        <taxon>Flavobacteriales</taxon>
        <taxon>Flavobacteriaceae</taxon>
        <taxon>Sediminicola</taxon>
    </lineage>
</organism>
<keyword evidence="21" id="KW-1185">Reference proteome</keyword>
<dbReference type="CDD" id="cd05387">
    <property type="entry name" value="BY-kinase"/>
    <property type="match status" value="1"/>
</dbReference>
<keyword evidence="5" id="KW-1003">Cell membrane</keyword>
<feature type="domain" description="Polysaccharide chain length determinant N-terminal" evidence="17">
    <location>
        <begin position="15"/>
        <end position="108"/>
    </location>
</feature>
<evidence type="ECO:0000256" key="11">
    <source>
        <dbReference type="ARBA" id="ARBA00022840"/>
    </source>
</evidence>
<evidence type="ECO:0000256" key="15">
    <source>
        <dbReference type="ARBA" id="ARBA00051245"/>
    </source>
</evidence>
<evidence type="ECO:0000256" key="13">
    <source>
        <dbReference type="ARBA" id="ARBA00023136"/>
    </source>
</evidence>
<dbReference type="Pfam" id="PF02706">
    <property type="entry name" value="Wzz"/>
    <property type="match status" value="1"/>
</dbReference>
<comment type="similarity">
    <text evidence="3">Belongs to the etk/wzc family.</text>
</comment>
<evidence type="ECO:0000256" key="1">
    <source>
        <dbReference type="ARBA" id="ARBA00004429"/>
    </source>
</evidence>
<dbReference type="InterPro" id="IPR032807">
    <property type="entry name" value="GNVR"/>
</dbReference>
<name>A0A2A4G4B1_9FLAO</name>
<keyword evidence="14" id="KW-0829">Tyrosine-protein kinase</keyword>
<keyword evidence="8 16" id="KW-0812">Transmembrane</keyword>
<evidence type="ECO:0000313" key="21">
    <source>
        <dbReference type="Proteomes" id="UP000219559"/>
    </source>
</evidence>
<dbReference type="PANTHER" id="PTHR32309:SF13">
    <property type="entry name" value="FERRIC ENTEROBACTIN TRANSPORT PROTEIN FEPE"/>
    <property type="match status" value="1"/>
</dbReference>
<evidence type="ECO:0000256" key="10">
    <source>
        <dbReference type="ARBA" id="ARBA00022777"/>
    </source>
</evidence>
<dbReference type="Gene3D" id="3.40.50.300">
    <property type="entry name" value="P-loop containing nucleotide triphosphate hydrolases"/>
    <property type="match status" value="1"/>
</dbReference>
<evidence type="ECO:0000256" key="16">
    <source>
        <dbReference type="SAM" id="Phobius"/>
    </source>
</evidence>
<accession>A0A2A4G4B1</accession>
<evidence type="ECO:0000259" key="19">
    <source>
        <dbReference type="Pfam" id="PF13807"/>
    </source>
</evidence>
<dbReference type="OrthoDB" id="9794577at2"/>
<keyword evidence="12 16" id="KW-1133">Transmembrane helix</keyword>
<evidence type="ECO:0000256" key="8">
    <source>
        <dbReference type="ARBA" id="ARBA00022692"/>
    </source>
</evidence>
<protein>
    <recommendedName>
        <fullName evidence="4">non-specific protein-tyrosine kinase</fullName>
        <ecNumber evidence="4">2.7.10.2</ecNumber>
    </recommendedName>
</protein>
<dbReference type="Pfam" id="PF13807">
    <property type="entry name" value="GNVR"/>
    <property type="match status" value="1"/>
</dbReference>